<proteinExistence type="inferred from homology"/>
<accession>A0A9C7PQP4</accession>
<dbReference type="Pfam" id="PF12697">
    <property type="entry name" value="Abhydrolase_6"/>
    <property type="match status" value="1"/>
</dbReference>
<dbReference type="PANTHER" id="PTHR42886">
    <property type="entry name" value="RE40534P-RELATED"/>
    <property type="match status" value="1"/>
</dbReference>
<evidence type="ECO:0000313" key="4">
    <source>
        <dbReference type="Proteomes" id="UP001061958"/>
    </source>
</evidence>
<evidence type="ECO:0000313" key="3">
    <source>
        <dbReference type="EMBL" id="GJQ08988.1"/>
    </source>
</evidence>
<dbReference type="InterPro" id="IPR029058">
    <property type="entry name" value="AB_hydrolase_fold"/>
</dbReference>
<dbReference type="SUPFAM" id="SSF53474">
    <property type="entry name" value="alpha/beta-Hydrolases"/>
    <property type="match status" value="1"/>
</dbReference>
<dbReference type="PANTHER" id="PTHR42886:SF29">
    <property type="entry name" value="PUMMELIG, ISOFORM A"/>
    <property type="match status" value="1"/>
</dbReference>
<reference evidence="3" key="1">
    <citation type="journal article" date="2022" name="Proc. Natl. Acad. Sci. U.S.A.">
        <title>Life cycle and functional genomics of the unicellular red alga Galdieria for elucidating algal and plant evolution and industrial use.</title>
        <authorList>
            <person name="Hirooka S."/>
            <person name="Itabashi T."/>
            <person name="Ichinose T.M."/>
            <person name="Onuma R."/>
            <person name="Fujiwara T."/>
            <person name="Yamashita S."/>
            <person name="Jong L.W."/>
            <person name="Tomita R."/>
            <person name="Iwane A.H."/>
            <person name="Miyagishima S.Y."/>
        </authorList>
    </citation>
    <scope>NUCLEOTIDE SEQUENCE</scope>
    <source>
        <strain evidence="3">NBRC 102759</strain>
    </source>
</reference>
<dbReference type="OrthoDB" id="7457040at2759"/>
<dbReference type="EMBL" id="BQMJ01000005">
    <property type="protein sequence ID" value="GJQ08988.1"/>
    <property type="molecule type" value="Genomic_DNA"/>
</dbReference>
<dbReference type="Gene3D" id="3.40.50.1820">
    <property type="entry name" value="alpha/beta hydrolase"/>
    <property type="match status" value="1"/>
</dbReference>
<dbReference type="GO" id="GO:0006654">
    <property type="term" value="P:phosphatidic acid biosynthetic process"/>
    <property type="evidence" value="ECO:0007669"/>
    <property type="project" value="TreeGrafter"/>
</dbReference>
<protein>
    <recommendedName>
        <fullName evidence="2">AB hydrolase-1 domain-containing protein</fullName>
    </recommendedName>
</protein>
<dbReference type="InterPro" id="IPR000073">
    <property type="entry name" value="AB_hydrolase_1"/>
</dbReference>
<feature type="domain" description="AB hydrolase-1" evidence="2">
    <location>
        <begin position="48"/>
        <end position="299"/>
    </location>
</feature>
<evidence type="ECO:0000259" key="2">
    <source>
        <dbReference type="Pfam" id="PF12697"/>
    </source>
</evidence>
<dbReference type="AlphaFoldDB" id="A0A9C7PQP4"/>
<evidence type="ECO:0000256" key="1">
    <source>
        <dbReference type="ARBA" id="ARBA00038097"/>
    </source>
</evidence>
<dbReference type="Proteomes" id="UP001061958">
    <property type="component" value="Unassembled WGS sequence"/>
</dbReference>
<comment type="caution">
    <text evidence="3">The sequence shown here is derived from an EMBL/GenBank/DDBJ whole genome shotgun (WGS) entry which is preliminary data.</text>
</comment>
<keyword evidence="4" id="KW-1185">Reference proteome</keyword>
<dbReference type="GO" id="GO:0055088">
    <property type="term" value="P:lipid homeostasis"/>
    <property type="evidence" value="ECO:0007669"/>
    <property type="project" value="TreeGrafter"/>
</dbReference>
<name>A0A9C7PQP4_9RHOD</name>
<dbReference type="PRINTS" id="PR00111">
    <property type="entry name" value="ABHYDROLASE"/>
</dbReference>
<comment type="similarity">
    <text evidence="1">Belongs to the peptidase S33 family. ABHD4/ABHD5 subfamily.</text>
</comment>
<organism evidence="3 4">
    <name type="scientific">Galdieria partita</name>
    <dbReference type="NCBI Taxonomy" id="83374"/>
    <lineage>
        <taxon>Eukaryota</taxon>
        <taxon>Rhodophyta</taxon>
        <taxon>Bangiophyceae</taxon>
        <taxon>Galdieriales</taxon>
        <taxon>Galdieriaceae</taxon>
        <taxon>Galdieria</taxon>
    </lineage>
</organism>
<reference evidence="3" key="2">
    <citation type="submission" date="2022-01" db="EMBL/GenBank/DDBJ databases">
        <authorList>
            <person name="Hirooka S."/>
            <person name="Miyagishima S.Y."/>
        </authorList>
    </citation>
    <scope>NUCLEOTIDE SEQUENCE</scope>
    <source>
        <strain evidence="3">NBRC 102759</strain>
    </source>
</reference>
<dbReference type="GO" id="GO:0052689">
    <property type="term" value="F:carboxylic ester hydrolase activity"/>
    <property type="evidence" value="ECO:0007669"/>
    <property type="project" value="TreeGrafter"/>
</dbReference>
<sequence length="335" mass="37471">MPTSPERLKEAERKVLERVKVSIEHEFVRVGNYMMHVIVAGRGNRKDIVLLHGHSMSAAFFYRNFEQLVSVGYCAYAIDLLGWGRSDRPEFKGRTAEESIAYYVDSLQLCLQSIGLRQFALLGHSLGAYVAVQYTLKNPTPVSRLILISPAGIERKVSPIRALYFAFTPQLLVRRGGLLGYLGFIARYPRQPGFVAPGLRKLAYQLNAQPKPSGDAAVVPLVSLRGLSNAQCLFPLVECIERLRVPVHLVCGDMDPVVKVSEVKHLYELLKGIISDCHFTVIRGSDHCAFLEYPEEFFNAIFHEEIQSSATQYSACCPNDFTVSDVSVEEGSERE</sequence>
<gene>
    <name evidence="3" type="ORF">GpartN1_g779.t1</name>
</gene>
<dbReference type="GO" id="GO:0042171">
    <property type="term" value="F:lysophosphatidic acid acyltransferase activity"/>
    <property type="evidence" value="ECO:0007669"/>
    <property type="project" value="TreeGrafter"/>
</dbReference>